<keyword evidence="13" id="KW-1185">Reference proteome</keyword>
<evidence type="ECO:0000256" key="3">
    <source>
        <dbReference type="ARBA" id="ARBA00022449"/>
    </source>
</evidence>
<comment type="subcellular location">
    <subcellularLocation>
        <location evidence="1">Cell membrane</location>
        <topology evidence="1">Multi-pass membrane protein</topology>
    </subcellularLocation>
</comment>
<dbReference type="GO" id="GO:0042910">
    <property type="term" value="F:xenobiotic transmembrane transporter activity"/>
    <property type="evidence" value="ECO:0007669"/>
    <property type="project" value="InterPro"/>
</dbReference>
<dbReference type="NCBIfam" id="TIGR00797">
    <property type="entry name" value="matE"/>
    <property type="match status" value="1"/>
</dbReference>
<dbReference type="GO" id="GO:0015297">
    <property type="term" value="F:antiporter activity"/>
    <property type="evidence" value="ECO:0007669"/>
    <property type="project" value="UniProtKB-KW"/>
</dbReference>
<feature type="transmembrane region" description="Helical" evidence="11">
    <location>
        <begin position="185"/>
        <end position="204"/>
    </location>
</feature>
<feature type="transmembrane region" description="Helical" evidence="11">
    <location>
        <begin position="75"/>
        <end position="100"/>
    </location>
</feature>
<evidence type="ECO:0000256" key="9">
    <source>
        <dbReference type="ARBA" id="ARBA00031636"/>
    </source>
</evidence>
<feature type="transmembrane region" description="Helical" evidence="11">
    <location>
        <begin position="112"/>
        <end position="132"/>
    </location>
</feature>
<evidence type="ECO:0000256" key="4">
    <source>
        <dbReference type="ARBA" id="ARBA00022475"/>
    </source>
</evidence>
<feature type="transmembrane region" description="Helical" evidence="11">
    <location>
        <begin position="210"/>
        <end position="230"/>
    </location>
</feature>
<dbReference type="PIRSF" id="PIRSF006603">
    <property type="entry name" value="DinF"/>
    <property type="match status" value="1"/>
</dbReference>
<keyword evidence="8 11" id="KW-0472">Membrane</keyword>
<dbReference type="EMBL" id="QKZK01000017">
    <property type="protein sequence ID" value="PZX15152.1"/>
    <property type="molecule type" value="Genomic_DNA"/>
</dbReference>
<keyword evidence="5 11" id="KW-0812">Transmembrane</keyword>
<evidence type="ECO:0000256" key="2">
    <source>
        <dbReference type="ARBA" id="ARBA00022448"/>
    </source>
</evidence>
<feature type="transmembrane region" description="Helical" evidence="11">
    <location>
        <begin position="401"/>
        <end position="425"/>
    </location>
</feature>
<keyword evidence="7" id="KW-0406">Ion transport</keyword>
<feature type="transmembrane region" description="Helical" evidence="11">
    <location>
        <begin position="431"/>
        <end position="452"/>
    </location>
</feature>
<dbReference type="CDD" id="cd13138">
    <property type="entry name" value="MATE_yoeA_like"/>
    <property type="match status" value="1"/>
</dbReference>
<organism evidence="12 13">
    <name type="scientific">Breznakibacter xylanolyticus</name>
    <dbReference type="NCBI Taxonomy" id="990"/>
    <lineage>
        <taxon>Bacteria</taxon>
        <taxon>Pseudomonadati</taxon>
        <taxon>Bacteroidota</taxon>
        <taxon>Bacteroidia</taxon>
        <taxon>Marinilabiliales</taxon>
        <taxon>Marinilabiliaceae</taxon>
        <taxon>Breznakibacter</taxon>
    </lineage>
</organism>
<dbReference type="InterPro" id="IPR048279">
    <property type="entry name" value="MdtK-like"/>
</dbReference>
<dbReference type="GO" id="GO:0005886">
    <property type="term" value="C:plasma membrane"/>
    <property type="evidence" value="ECO:0007669"/>
    <property type="project" value="UniProtKB-SubCell"/>
</dbReference>
<evidence type="ECO:0000256" key="11">
    <source>
        <dbReference type="SAM" id="Phobius"/>
    </source>
</evidence>
<feature type="transmembrane region" description="Helical" evidence="11">
    <location>
        <begin position="331"/>
        <end position="353"/>
    </location>
</feature>
<proteinExistence type="predicted"/>
<dbReference type="InterPro" id="IPR002528">
    <property type="entry name" value="MATE_fam"/>
</dbReference>
<evidence type="ECO:0000256" key="7">
    <source>
        <dbReference type="ARBA" id="ARBA00023065"/>
    </source>
</evidence>
<dbReference type="PANTHER" id="PTHR43298">
    <property type="entry name" value="MULTIDRUG RESISTANCE PROTEIN NORM-RELATED"/>
    <property type="match status" value="1"/>
</dbReference>
<reference evidence="12 13" key="1">
    <citation type="submission" date="2018-06" db="EMBL/GenBank/DDBJ databases">
        <title>Genomic Encyclopedia of Archaeal and Bacterial Type Strains, Phase II (KMG-II): from individual species to whole genera.</title>
        <authorList>
            <person name="Goeker M."/>
        </authorList>
    </citation>
    <scope>NUCLEOTIDE SEQUENCE [LARGE SCALE GENOMIC DNA]</scope>
    <source>
        <strain evidence="12 13">DSM 6779</strain>
    </source>
</reference>
<dbReference type="Pfam" id="PF01554">
    <property type="entry name" value="MatE"/>
    <property type="match status" value="2"/>
</dbReference>
<evidence type="ECO:0000256" key="1">
    <source>
        <dbReference type="ARBA" id="ARBA00004651"/>
    </source>
</evidence>
<dbReference type="InterPro" id="IPR050222">
    <property type="entry name" value="MATE_MdtK"/>
</dbReference>
<name>A0A2W7NVA3_9BACT</name>
<evidence type="ECO:0000256" key="8">
    <source>
        <dbReference type="ARBA" id="ARBA00023136"/>
    </source>
</evidence>
<keyword evidence="6 11" id="KW-1133">Transmembrane helix</keyword>
<comment type="caution">
    <text evidence="12">The sequence shown here is derived from an EMBL/GenBank/DDBJ whole genome shotgun (WGS) entry which is preliminary data.</text>
</comment>
<gene>
    <name evidence="12" type="ORF">LX69_02240</name>
</gene>
<feature type="transmembrane region" description="Helical" evidence="11">
    <location>
        <begin position="373"/>
        <end position="394"/>
    </location>
</feature>
<keyword evidence="3" id="KW-0050">Antiport</keyword>
<accession>A0A2W7NVA3</accession>
<evidence type="ECO:0000256" key="6">
    <source>
        <dbReference type="ARBA" id="ARBA00022989"/>
    </source>
</evidence>
<dbReference type="PANTHER" id="PTHR43298:SF2">
    <property type="entry name" value="FMN_FAD EXPORTER YEEO-RELATED"/>
    <property type="match status" value="1"/>
</dbReference>
<dbReference type="AlphaFoldDB" id="A0A2W7NVA3"/>
<protein>
    <recommendedName>
        <fullName evidence="9">Multidrug-efflux transporter</fullName>
    </recommendedName>
</protein>
<dbReference type="GO" id="GO:0006811">
    <property type="term" value="P:monoatomic ion transport"/>
    <property type="evidence" value="ECO:0007669"/>
    <property type="project" value="UniProtKB-KW"/>
</dbReference>
<keyword evidence="2" id="KW-0813">Transport</keyword>
<dbReference type="Proteomes" id="UP000249239">
    <property type="component" value="Unassembled WGS sequence"/>
</dbReference>
<evidence type="ECO:0000256" key="10">
    <source>
        <dbReference type="SAM" id="MobiDB-lite"/>
    </source>
</evidence>
<feature type="transmembrane region" description="Helical" evidence="11">
    <location>
        <begin position="152"/>
        <end position="173"/>
    </location>
</feature>
<evidence type="ECO:0000313" key="12">
    <source>
        <dbReference type="EMBL" id="PZX15152.1"/>
    </source>
</evidence>
<keyword evidence="4" id="KW-1003">Cell membrane</keyword>
<evidence type="ECO:0000256" key="5">
    <source>
        <dbReference type="ARBA" id="ARBA00022692"/>
    </source>
</evidence>
<feature type="region of interest" description="Disordered" evidence="10">
    <location>
        <begin position="1"/>
        <end position="20"/>
    </location>
</feature>
<sequence>MHIPSFKQQRRDRPIESPAMKDLTQGHEGRLIIKFALPLVVGNMLQQTYNIVDSIIVGRVLGKEAIAAVGASFPVIYTLIAFTIGIGSGASVVVSQYFGAREYEKVKRATSTIFIFLFFASIIVTLVSILFSRQIFEMLNIESHVSPLAIKYFNIYMSGMVAFFGFNGISSVLRGMGDSMTPLWFMLIATVSNILLDLLFVLVFNWGIEGVAWATVIAHVIPFILGAIYLTRRHQFISFHPRKMCFDRSLFKQSMRIGLPTGFQQTFVAFGMTALLRIVTNFDTSVLAAYTIAGRIDSLAGMPALNLSSALSSFVGQNLGAGRIDRIKKGFWASLYMSWGISLLVMTVVFIWGEHLIAAFNRDPMVIKYGTDYLHIISSFYIIYSSMFITHGVLRGAGDTIVPMFVSLISLWIVRIPLALYLSPIMGVDGIWWSIPIGWTIGYVLTQLYYLSGRWKRKAITRKQQPNVIQE</sequence>
<evidence type="ECO:0000313" key="13">
    <source>
        <dbReference type="Proteomes" id="UP000249239"/>
    </source>
</evidence>